<dbReference type="PANTHER" id="PTHR23513:SF11">
    <property type="entry name" value="STAPHYLOFERRIN A TRANSPORTER"/>
    <property type="match status" value="1"/>
</dbReference>
<protein>
    <submittedName>
        <fullName evidence="7">Major facilitator superfamily MFS_1</fullName>
    </submittedName>
</protein>
<dbReference type="KEGG" id="kfl:Kfla_5465"/>
<evidence type="ECO:0000256" key="3">
    <source>
        <dbReference type="ARBA" id="ARBA00022692"/>
    </source>
</evidence>
<feature type="transmembrane region" description="Helical" evidence="6">
    <location>
        <begin position="60"/>
        <end position="81"/>
    </location>
</feature>
<keyword evidence="5 6" id="KW-0472">Membrane</keyword>
<dbReference type="EMBL" id="CP001736">
    <property type="protein sequence ID" value="ADB34476.1"/>
    <property type="molecule type" value="Genomic_DNA"/>
</dbReference>
<feature type="transmembrane region" description="Helical" evidence="6">
    <location>
        <begin position="316"/>
        <end position="335"/>
    </location>
</feature>
<feature type="transmembrane region" description="Helical" evidence="6">
    <location>
        <begin position="177"/>
        <end position="198"/>
    </location>
</feature>
<accession>D2PMA8</accession>
<reference evidence="8" key="1">
    <citation type="submission" date="2009-09" db="EMBL/GenBank/DDBJ databases">
        <title>The complete genome of Kribbella flavida DSM 17836.</title>
        <authorList>
            <consortium name="US DOE Joint Genome Institute (JGI-PGF)"/>
            <person name="Lucas S."/>
            <person name="Copeland A."/>
            <person name="Lapidus A."/>
            <person name="Glavina del Rio T."/>
            <person name="Dalin E."/>
            <person name="Tice H."/>
            <person name="Bruce D."/>
            <person name="Goodwin L."/>
            <person name="Pitluck S."/>
            <person name="Kyrpides N."/>
            <person name="Mavromatis K."/>
            <person name="Ivanova N."/>
            <person name="Saunders E."/>
            <person name="Brettin T."/>
            <person name="Detter J.C."/>
            <person name="Han C."/>
            <person name="Larimer F."/>
            <person name="Land M."/>
            <person name="Hauser L."/>
            <person name="Markowitz V."/>
            <person name="Cheng J.-F."/>
            <person name="Hugenholtz P."/>
            <person name="Woyke T."/>
            <person name="Wu D."/>
            <person name="Pukall R."/>
            <person name="Klenk H.-P."/>
            <person name="Eisen J.A."/>
        </authorList>
    </citation>
    <scope>NUCLEOTIDE SEQUENCE [LARGE SCALE GENOMIC DNA]</scope>
    <source>
        <strain evidence="8">DSM 17836 / JCM 10339 / NBRC 14399</strain>
    </source>
</reference>
<feature type="transmembrane region" description="Helical" evidence="6">
    <location>
        <begin position="291"/>
        <end position="310"/>
    </location>
</feature>
<comment type="subcellular location">
    <subcellularLocation>
        <location evidence="1">Cell membrane</location>
        <topology evidence="1">Multi-pass membrane protein</topology>
    </subcellularLocation>
</comment>
<keyword evidence="8" id="KW-1185">Reference proteome</keyword>
<dbReference type="Proteomes" id="UP000007967">
    <property type="component" value="Chromosome"/>
</dbReference>
<dbReference type="InterPro" id="IPR011701">
    <property type="entry name" value="MFS"/>
</dbReference>
<keyword evidence="3 6" id="KW-0812">Transmembrane</keyword>
<feature type="transmembrane region" description="Helical" evidence="6">
    <location>
        <begin position="260"/>
        <end position="279"/>
    </location>
</feature>
<dbReference type="GO" id="GO:0022857">
    <property type="term" value="F:transmembrane transporter activity"/>
    <property type="evidence" value="ECO:0007669"/>
    <property type="project" value="InterPro"/>
</dbReference>
<dbReference type="STRING" id="479435.Kfla_5465"/>
<evidence type="ECO:0000256" key="6">
    <source>
        <dbReference type="SAM" id="Phobius"/>
    </source>
</evidence>
<organism evidence="7 8">
    <name type="scientific">Kribbella flavida (strain DSM 17836 / JCM 10339 / NBRC 14399)</name>
    <dbReference type="NCBI Taxonomy" id="479435"/>
    <lineage>
        <taxon>Bacteria</taxon>
        <taxon>Bacillati</taxon>
        <taxon>Actinomycetota</taxon>
        <taxon>Actinomycetes</taxon>
        <taxon>Propionibacteriales</taxon>
        <taxon>Kribbellaceae</taxon>
        <taxon>Kribbella</taxon>
    </lineage>
</organism>
<feature type="transmembrane region" description="Helical" evidence="6">
    <location>
        <begin position="117"/>
        <end position="136"/>
    </location>
</feature>
<evidence type="ECO:0000256" key="4">
    <source>
        <dbReference type="ARBA" id="ARBA00022989"/>
    </source>
</evidence>
<feature type="transmembrane region" description="Helical" evidence="6">
    <location>
        <begin position="347"/>
        <end position="369"/>
    </location>
</feature>
<evidence type="ECO:0000256" key="2">
    <source>
        <dbReference type="ARBA" id="ARBA00022475"/>
    </source>
</evidence>
<evidence type="ECO:0000256" key="1">
    <source>
        <dbReference type="ARBA" id="ARBA00004651"/>
    </source>
</evidence>
<keyword evidence="4 6" id="KW-1133">Transmembrane helix</keyword>
<dbReference type="SUPFAM" id="SSF103473">
    <property type="entry name" value="MFS general substrate transporter"/>
    <property type="match status" value="1"/>
</dbReference>
<dbReference type="Gene3D" id="1.20.1250.20">
    <property type="entry name" value="MFS general substrate transporter like domains"/>
    <property type="match status" value="1"/>
</dbReference>
<feature type="transmembrane region" description="Helical" evidence="6">
    <location>
        <begin position="227"/>
        <end position="248"/>
    </location>
</feature>
<dbReference type="OrthoDB" id="3690525at2"/>
<dbReference type="eggNOG" id="COG0477">
    <property type="taxonomic scope" value="Bacteria"/>
</dbReference>
<gene>
    <name evidence="7" type="ordered locus">Kfla_5465</name>
</gene>
<feature type="transmembrane region" description="Helical" evidence="6">
    <location>
        <begin position="93"/>
        <end position="111"/>
    </location>
</feature>
<evidence type="ECO:0000256" key="5">
    <source>
        <dbReference type="ARBA" id="ARBA00023136"/>
    </source>
</evidence>
<sequence>MSLLPLKRQTLESTAPEAAERESARPGLKRYLTVAVLIRGANDGAMVGVVLLAVVTGAGAAAGGLLAAALIVPHLVGPWIGRILDRVRDKRRILALGFTVYAGALLIAAVLLGRAPFVLALGAALLAGSAGPLLGGGLSSRLSTRRELALDSATWGVATTAGPAAAAVLATLIGPRGALGCLGATALAAGLLVLTLPAEARRHETPVRTPRGALLKAFTKTPDLRRVALCFVLAGLGTGTFPVLVPLLSADLGRQAADGGLLLSAYGFGSLVGALLIAIRPLPGRPLDRAAICLVVMAAAAAAAALGPAYLMALLAFGVIGLANGPFLAAVMEACRQAAPEELRAQVFVTTASLKIGGAALAGALAGVAGGSGRLALAMAAGAFLLAAVADRVLVRKAG</sequence>
<reference evidence="7 8" key="2">
    <citation type="journal article" date="2010" name="Stand. Genomic Sci.">
        <title>Complete genome sequence of Kribbella flavida type strain (IFO 14399).</title>
        <authorList>
            <person name="Pukall R."/>
            <person name="Lapidus A."/>
            <person name="Glavina Del Rio T."/>
            <person name="Copeland A."/>
            <person name="Tice H."/>
            <person name="Cheng J.-F."/>
            <person name="Lucas S."/>
            <person name="Chen F."/>
            <person name="Nolan M."/>
            <person name="LaButti K."/>
            <person name="Pati A."/>
            <person name="Ivanova N."/>
            <person name="Mavrommatis K."/>
            <person name="Mikhailova N."/>
            <person name="Pitluck S."/>
            <person name="Bruce D."/>
            <person name="Goodwin L."/>
            <person name="Land M."/>
            <person name="Hauser L."/>
            <person name="Chang Y.-J."/>
            <person name="Jeffries C.D."/>
            <person name="Chen A."/>
            <person name="Palaniappan K."/>
            <person name="Chain P."/>
            <person name="Rohde M."/>
            <person name="Goeker M."/>
            <person name="Bristow J."/>
            <person name="Eisen J.A."/>
            <person name="Markowitz V."/>
            <person name="Hugenholtz P."/>
            <person name="Kyrpides N.C."/>
            <person name="Klenk H.-P."/>
            <person name="Brettin T."/>
        </authorList>
    </citation>
    <scope>NUCLEOTIDE SEQUENCE [LARGE SCALE GENOMIC DNA]</scope>
    <source>
        <strain evidence="8">DSM 17836 / JCM 10339 / NBRC 14399</strain>
    </source>
</reference>
<evidence type="ECO:0000313" key="7">
    <source>
        <dbReference type="EMBL" id="ADB34476.1"/>
    </source>
</evidence>
<evidence type="ECO:0000313" key="8">
    <source>
        <dbReference type="Proteomes" id="UP000007967"/>
    </source>
</evidence>
<dbReference type="InterPro" id="IPR036259">
    <property type="entry name" value="MFS_trans_sf"/>
</dbReference>
<proteinExistence type="predicted"/>
<feature type="transmembrane region" description="Helical" evidence="6">
    <location>
        <begin position="375"/>
        <end position="395"/>
    </location>
</feature>
<name>D2PMA8_KRIFD</name>
<dbReference type="HOGENOM" id="CLU_034180_3_0_11"/>
<dbReference type="PANTHER" id="PTHR23513">
    <property type="entry name" value="INTEGRAL MEMBRANE EFFLUX PROTEIN-RELATED"/>
    <property type="match status" value="1"/>
</dbReference>
<dbReference type="RefSeq" id="WP_012923030.1">
    <property type="nucleotide sequence ID" value="NC_013729.1"/>
</dbReference>
<feature type="transmembrane region" description="Helical" evidence="6">
    <location>
        <begin position="148"/>
        <end position="171"/>
    </location>
</feature>
<dbReference type="GO" id="GO:0005886">
    <property type="term" value="C:plasma membrane"/>
    <property type="evidence" value="ECO:0007669"/>
    <property type="project" value="UniProtKB-SubCell"/>
</dbReference>
<dbReference type="AlphaFoldDB" id="D2PMA8"/>
<keyword evidence="2" id="KW-1003">Cell membrane</keyword>
<dbReference type="Pfam" id="PF07690">
    <property type="entry name" value="MFS_1"/>
    <property type="match status" value="1"/>
</dbReference>